<dbReference type="CDD" id="cd03224">
    <property type="entry name" value="ABC_TM1139_LivF_branched"/>
    <property type="match status" value="1"/>
</dbReference>
<dbReference type="InterPro" id="IPR003593">
    <property type="entry name" value="AAA+_ATPase"/>
</dbReference>
<keyword evidence="9" id="KW-1185">Reference proteome</keyword>
<feature type="domain" description="ABC transporter" evidence="7">
    <location>
        <begin position="10"/>
        <end position="237"/>
    </location>
</feature>
<comment type="similarity">
    <text evidence="1">Belongs to the ABC transporter superfamily.</text>
</comment>
<dbReference type="GO" id="GO:0015658">
    <property type="term" value="F:branched-chain amino acid transmembrane transporter activity"/>
    <property type="evidence" value="ECO:0007669"/>
    <property type="project" value="TreeGrafter"/>
</dbReference>
<evidence type="ECO:0000313" key="9">
    <source>
        <dbReference type="Proteomes" id="UP001229244"/>
    </source>
</evidence>
<dbReference type="InterPro" id="IPR003439">
    <property type="entry name" value="ABC_transporter-like_ATP-bd"/>
</dbReference>
<dbReference type="InterPro" id="IPR052156">
    <property type="entry name" value="BCAA_Transport_ATP-bd_LivF"/>
</dbReference>
<dbReference type="GO" id="GO:0015807">
    <property type="term" value="P:L-amino acid transport"/>
    <property type="evidence" value="ECO:0007669"/>
    <property type="project" value="TreeGrafter"/>
</dbReference>
<keyword evidence="5" id="KW-0029">Amino-acid transport</keyword>
<dbReference type="Gene3D" id="3.40.50.300">
    <property type="entry name" value="P-loop containing nucleotide triphosphate hydrolases"/>
    <property type="match status" value="1"/>
</dbReference>
<dbReference type="Pfam" id="PF00005">
    <property type="entry name" value="ABC_tran"/>
    <property type="match status" value="1"/>
</dbReference>
<evidence type="ECO:0000256" key="5">
    <source>
        <dbReference type="ARBA" id="ARBA00022970"/>
    </source>
</evidence>
<organism evidence="8 9">
    <name type="scientific">Amorphus orientalis</name>
    <dbReference type="NCBI Taxonomy" id="649198"/>
    <lineage>
        <taxon>Bacteria</taxon>
        <taxon>Pseudomonadati</taxon>
        <taxon>Pseudomonadota</taxon>
        <taxon>Alphaproteobacteria</taxon>
        <taxon>Hyphomicrobiales</taxon>
        <taxon>Amorphaceae</taxon>
        <taxon>Amorphus</taxon>
    </lineage>
</organism>
<dbReference type="GO" id="GO:0005524">
    <property type="term" value="F:ATP binding"/>
    <property type="evidence" value="ECO:0007669"/>
    <property type="project" value="UniProtKB-KW"/>
</dbReference>
<feature type="region of interest" description="Disordered" evidence="6">
    <location>
        <begin position="237"/>
        <end position="256"/>
    </location>
</feature>
<dbReference type="InterPro" id="IPR027417">
    <property type="entry name" value="P-loop_NTPase"/>
</dbReference>
<proteinExistence type="inferred from homology"/>
<name>A0AAE4AS71_9HYPH</name>
<reference evidence="8" key="1">
    <citation type="submission" date="2023-07" db="EMBL/GenBank/DDBJ databases">
        <title>Genomic Encyclopedia of Type Strains, Phase IV (KMG-IV): sequencing the most valuable type-strain genomes for metagenomic binning, comparative biology and taxonomic classification.</title>
        <authorList>
            <person name="Goeker M."/>
        </authorList>
    </citation>
    <scope>NUCLEOTIDE SEQUENCE</scope>
    <source>
        <strain evidence="8">DSM 21202</strain>
    </source>
</reference>
<keyword evidence="4 8" id="KW-0067">ATP-binding</keyword>
<accession>A0AAE4AS71</accession>
<dbReference type="AlphaFoldDB" id="A0AAE4AS71"/>
<keyword evidence="2" id="KW-0813">Transport</keyword>
<dbReference type="PANTHER" id="PTHR43820">
    <property type="entry name" value="HIGH-AFFINITY BRANCHED-CHAIN AMINO ACID TRANSPORT ATP-BINDING PROTEIN LIVF"/>
    <property type="match status" value="1"/>
</dbReference>
<evidence type="ECO:0000256" key="4">
    <source>
        <dbReference type="ARBA" id="ARBA00022840"/>
    </source>
</evidence>
<evidence type="ECO:0000256" key="2">
    <source>
        <dbReference type="ARBA" id="ARBA00022448"/>
    </source>
</evidence>
<protein>
    <submittedName>
        <fullName evidence="8">Branched-chain amino acid transport system ATP-binding protein</fullName>
    </submittedName>
</protein>
<evidence type="ECO:0000256" key="6">
    <source>
        <dbReference type="SAM" id="MobiDB-lite"/>
    </source>
</evidence>
<comment type="caution">
    <text evidence="8">The sequence shown here is derived from an EMBL/GenBank/DDBJ whole genome shotgun (WGS) entry which is preliminary data.</text>
</comment>
<evidence type="ECO:0000313" key="8">
    <source>
        <dbReference type="EMBL" id="MDQ0314715.1"/>
    </source>
</evidence>
<dbReference type="SUPFAM" id="SSF52540">
    <property type="entry name" value="P-loop containing nucleoside triphosphate hydrolases"/>
    <property type="match status" value="1"/>
</dbReference>
<dbReference type="SMART" id="SM00382">
    <property type="entry name" value="AAA"/>
    <property type="match status" value="1"/>
</dbReference>
<gene>
    <name evidence="8" type="ORF">J2S73_001152</name>
</gene>
<dbReference type="GO" id="GO:0016887">
    <property type="term" value="F:ATP hydrolysis activity"/>
    <property type="evidence" value="ECO:0007669"/>
    <property type="project" value="InterPro"/>
</dbReference>
<dbReference type="PANTHER" id="PTHR43820:SF2">
    <property type="entry name" value="ABC TRANSPORTER ATP-BINDING PROTEIN"/>
    <property type="match status" value="1"/>
</dbReference>
<sequence length="256" mass="27277">MSEGSTTELLRLENLTAGYGDGVALDGVSLAIASGESLAVLGRNGVGKTTLLETIMGNTRLHKGKITLAGRDITRLPPHARVKAGLGWVPQEREVFPSLTVEEHLTVIATPGKWTVERVYEAFPRLGERRRNYGNQLSGGEQQMLAIGRALMTNPRLLLLDEPMEGLAPIVVEDLSARVVALSESEGLTCIVVEQHPIVALALSRNAIVLERGQIVHTARSEDLAGDHETIERLLGVGEGGADEGANDAAARTQAG</sequence>
<keyword evidence="3" id="KW-0547">Nucleotide-binding</keyword>
<evidence type="ECO:0000256" key="1">
    <source>
        <dbReference type="ARBA" id="ARBA00005417"/>
    </source>
</evidence>
<feature type="compositionally biased region" description="Low complexity" evidence="6">
    <location>
        <begin position="247"/>
        <end position="256"/>
    </location>
</feature>
<dbReference type="RefSeq" id="WP_306884500.1">
    <property type="nucleotide sequence ID" value="NZ_JAUSUL010000001.1"/>
</dbReference>
<dbReference type="InterPro" id="IPR017871">
    <property type="entry name" value="ABC_transporter-like_CS"/>
</dbReference>
<dbReference type="PROSITE" id="PS00211">
    <property type="entry name" value="ABC_TRANSPORTER_1"/>
    <property type="match status" value="1"/>
</dbReference>
<evidence type="ECO:0000259" key="7">
    <source>
        <dbReference type="PROSITE" id="PS50893"/>
    </source>
</evidence>
<dbReference type="EMBL" id="JAUSUL010000001">
    <property type="protein sequence ID" value="MDQ0314715.1"/>
    <property type="molecule type" value="Genomic_DNA"/>
</dbReference>
<dbReference type="PROSITE" id="PS50893">
    <property type="entry name" value="ABC_TRANSPORTER_2"/>
    <property type="match status" value="1"/>
</dbReference>
<dbReference type="Proteomes" id="UP001229244">
    <property type="component" value="Unassembled WGS sequence"/>
</dbReference>
<evidence type="ECO:0000256" key="3">
    <source>
        <dbReference type="ARBA" id="ARBA00022741"/>
    </source>
</evidence>